<dbReference type="AlphaFoldDB" id="A0A6P1Z8X2"/>
<accession>A0A6P1Z8X2</accession>
<protein>
    <submittedName>
        <fullName evidence="1">Uncharacterized protein</fullName>
    </submittedName>
</protein>
<comment type="caution">
    <text evidence="1">The sequence shown here is derived from an EMBL/GenBank/DDBJ whole genome shotgun (WGS) entry which is preliminary data.</text>
</comment>
<feature type="non-terminal residue" evidence="1">
    <location>
        <position position="1"/>
    </location>
</feature>
<reference evidence="1 2" key="1">
    <citation type="submission" date="2018-06" db="EMBL/GenBank/DDBJ databases">
        <title>Complete genome of Desulfovibrio marinus P48SEP.</title>
        <authorList>
            <person name="Crispim J.S."/>
            <person name="Vidigal P.M.P."/>
            <person name="Silva L.C.F."/>
            <person name="Araujo L.C."/>
            <person name="Laguardia C.N."/>
            <person name="Dias R.S."/>
            <person name="Sousa M.P."/>
            <person name="Paula S.O."/>
            <person name="Silva C."/>
        </authorList>
    </citation>
    <scope>NUCLEOTIDE SEQUENCE [LARGE SCALE GENOMIC DNA]</scope>
    <source>
        <strain evidence="1 2">P48SEP</strain>
    </source>
</reference>
<evidence type="ECO:0000313" key="1">
    <source>
        <dbReference type="EMBL" id="TVM25488.1"/>
    </source>
</evidence>
<evidence type="ECO:0000313" key="2">
    <source>
        <dbReference type="Proteomes" id="UP000434052"/>
    </source>
</evidence>
<proteinExistence type="predicted"/>
<organism evidence="1 2">
    <name type="scientific">Oceanidesulfovibrio marinus</name>
    <dbReference type="NCBI Taxonomy" id="370038"/>
    <lineage>
        <taxon>Bacteria</taxon>
        <taxon>Pseudomonadati</taxon>
        <taxon>Thermodesulfobacteriota</taxon>
        <taxon>Desulfovibrionia</taxon>
        <taxon>Desulfovibrionales</taxon>
        <taxon>Desulfovibrionaceae</taxon>
        <taxon>Oceanidesulfovibrio</taxon>
    </lineage>
</organism>
<dbReference type="Proteomes" id="UP000434052">
    <property type="component" value="Unassembled WGS sequence"/>
</dbReference>
<name>A0A6P1Z8X2_9BACT</name>
<dbReference type="EMBL" id="QMIF01000276">
    <property type="protein sequence ID" value="TVM25488.1"/>
    <property type="molecule type" value="Genomic_DNA"/>
</dbReference>
<sequence length="90" mass="9766">TGSMPELHDLAFDTSVLLCILLTLRPGQRRLEQAAEPADDTFFQGREHPMRAAVRTGVCLVLFDTDGGPPPAQVEEAVRITASQGAARFM</sequence>
<dbReference type="RefSeq" id="WP_167512697.1">
    <property type="nucleotide sequence ID" value="NZ_QMIF01000276.1"/>
</dbReference>
<gene>
    <name evidence="1" type="ORF">DQK91_23125</name>
</gene>